<dbReference type="CDD" id="cd06818">
    <property type="entry name" value="PLPDE_III_cryptic_DSD"/>
    <property type="match status" value="1"/>
</dbReference>
<feature type="domain" description="D-serine dehydratase-like" evidence="3">
    <location>
        <begin position="296"/>
        <end position="395"/>
    </location>
</feature>
<comment type="caution">
    <text evidence="4">The sequence shown here is derived from an EMBL/GenBank/DDBJ whole genome shotgun (WGS) entry which is preliminary data.</text>
</comment>
<dbReference type="SMART" id="SM01119">
    <property type="entry name" value="D-ser_dehydrat"/>
    <property type="match status" value="1"/>
</dbReference>
<gene>
    <name evidence="4" type="ORF">PSECIP111951_01098</name>
</gene>
<sequence>MSEFLKGSGSPQQLYKQGWNIFKEQVSLPVAVIKQDAIRQNAQWMAQFARQNNVLLAPHGKTTMSPELFKYQLEAGAWAITLANVPQVLSAVGAGIERIILANQLVGRHHFELIAQLLKSTGLEFYCFVDSVDNAKALGEFFASKNLKLNIVLELGVVGGRCGCRSVDDIDTLILACSEYECLQIAGLGFYEGVISGENAAQSVAEFVADVVAQAKRLHQQDVFAQPEPIITGAGSAWYDIVTKVLVRSECEKQFRLVIRPGCYLIHDTGIYQNAQQAILARSEFANSVDGSLVSSLYIWAYVMSVPENGLAIVGMGKRDVAFDAGLPTAELVYSPRDQHLKNTVSDLYVEKIMDQHAMLRFSLNHPLNVGDMVCFSTSHPCLTFDKWRQIGIVERDWVITKTISTHF</sequence>
<dbReference type="InterPro" id="IPR026956">
    <property type="entry name" value="D-ser_dehydrat-like_dom"/>
</dbReference>
<protein>
    <submittedName>
        <fullName evidence="4">D-threonine aldolase</fullName>
        <ecNumber evidence="4">4.1.2.42</ecNumber>
    </submittedName>
</protein>
<dbReference type="EMBL" id="CAMAPD010000004">
    <property type="protein sequence ID" value="CAH9054736.1"/>
    <property type="molecule type" value="Genomic_DNA"/>
</dbReference>
<evidence type="ECO:0000256" key="1">
    <source>
        <dbReference type="ARBA" id="ARBA00005323"/>
    </source>
</evidence>
<dbReference type="InterPro" id="IPR042208">
    <property type="entry name" value="D-ser_dehydrat-like_sf"/>
</dbReference>
<dbReference type="Gene3D" id="2.40.37.20">
    <property type="entry name" value="D-serine dehydratase-like domain"/>
    <property type="match status" value="1"/>
</dbReference>
<accession>A0ABN8UII5</accession>
<reference evidence="4 5" key="1">
    <citation type="submission" date="2022-07" db="EMBL/GenBank/DDBJ databases">
        <authorList>
            <person name="Criscuolo A."/>
        </authorList>
    </citation>
    <scope>NUCLEOTIDE SEQUENCE [LARGE SCALE GENOMIC DNA]</scope>
    <source>
        <strain evidence="5">CIP 111951</strain>
    </source>
</reference>
<dbReference type="PANTHER" id="PTHR28004:SF8">
    <property type="entry name" value="D-SERINE DEAMINASE"/>
    <property type="match status" value="1"/>
</dbReference>
<organism evidence="4 5">
    <name type="scientific">Pseudoalteromonas holothuriae</name>
    <dbReference type="NCBI Taxonomy" id="2963714"/>
    <lineage>
        <taxon>Bacteria</taxon>
        <taxon>Pseudomonadati</taxon>
        <taxon>Pseudomonadota</taxon>
        <taxon>Gammaproteobacteria</taxon>
        <taxon>Alteromonadales</taxon>
        <taxon>Pseudoalteromonadaceae</taxon>
        <taxon>Pseudoalteromonas</taxon>
    </lineage>
</organism>
<dbReference type="Gene3D" id="3.20.20.10">
    <property type="entry name" value="Alanine racemase"/>
    <property type="match status" value="1"/>
</dbReference>
<proteinExistence type="inferred from homology"/>
<dbReference type="RefSeq" id="WP_261592278.1">
    <property type="nucleotide sequence ID" value="NZ_CAMAPD010000004.1"/>
</dbReference>
<evidence type="ECO:0000259" key="3">
    <source>
        <dbReference type="SMART" id="SM01119"/>
    </source>
</evidence>
<dbReference type="Pfam" id="PF01168">
    <property type="entry name" value="Ala_racemase_N"/>
    <property type="match status" value="1"/>
</dbReference>
<evidence type="ECO:0000313" key="5">
    <source>
        <dbReference type="Proteomes" id="UP001152485"/>
    </source>
</evidence>
<evidence type="ECO:0000256" key="2">
    <source>
        <dbReference type="ARBA" id="ARBA00023239"/>
    </source>
</evidence>
<dbReference type="Proteomes" id="UP001152485">
    <property type="component" value="Unassembled WGS sequence"/>
</dbReference>
<evidence type="ECO:0000313" key="4">
    <source>
        <dbReference type="EMBL" id="CAH9054736.1"/>
    </source>
</evidence>
<dbReference type="EC" id="4.1.2.42" evidence="4"/>
<comment type="similarity">
    <text evidence="1">Belongs to the DSD1 family.</text>
</comment>
<dbReference type="SUPFAM" id="SSF51419">
    <property type="entry name" value="PLP-binding barrel"/>
    <property type="match status" value="1"/>
</dbReference>
<dbReference type="InterPro" id="IPR051466">
    <property type="entry name" value="D-amino_acid_metab_enzyme"/>
</dbReference>
<dbReference type="InterPro" id="IPR029066">
    <property type="entry name" value="PLP-binding_barrel"/>
</dbReference>
<keyword evidence="2 4" id="KW-0456">Lyase</keyword>
<name>A0ABN8UII5_9GAMM</name>
<dbReference type="Pfam" id="PF14031">
    <property type="entry name" value="D-ser_dehydrat"/>
    <property type="match status" value="1"/>
</dbReference>
<dbReference type="InterPro" id="IPR001608">
    <property type="entry name" value="Ala_racemase_N"/>
</dbReference>
<dbReference type="PANTHER" id="PTHR28004">
    <property type="entry name" value="ZGC:162816-RELATED"/>
    <property type="match status" value="1"/>
</dbReference>
<dbReference type="GO" id="GO:0043876">
    <property type="term" value="F:D-threonine aldolase activity"/>
    <property type="evidence" value="ECO:0007669"/>
    <property type="project" value="UniProtKB-EC"/>
</dbReference>